<keyword evidence="4" id="KW-1185">Reference proteome</keyword>
<feature type="region of interest" description="Disordered" evidence="1">
    <location>
        <begin position="1"/>
        <end position="50"/>
    </location>
</feature>
<sequence>MAEDATSDRAGGGSSGGYVHEPTEFHEGDDEDDGRRTTRAYHPEVPQSEEFGASGWGLVAAIFLAFVVVPVAILLVPYSDPFLRSLGLTWRDAYLTLPLFPAMLLAALAVLVAVRD</sequence>
<feature type="transmembrane region" description="Helical" evidence="2">
    <location>
        <begin position="93"/>
        <end position="114"/>
    </location>
</feature>
<dbReference type="RefSeq" id="WP_158204745.1">
    <property type="nucleotide sequence ID" value="NZ_WSZK01000017.1"/>
</dbReference>
<accession>A0A6B0GSH9</accession>
<name>A0A6B0GSH9_9EURY</name>
<proteinExistence type="predicted"/>
<dbReference type="InterPro" id="IPR058283">
    <property type="entry name" value="DUF7977"/>
</dbReference>
<protein>
    <submittedName>
        <fullName evidence="3">Uncharacterized protein</fullName>
    </submittedName>
</protein>
<keyword evidence="2" id="KW-0472">Membrane</keyword>
<dbReference type="Proteomes" id="UP000451471">
    <property type="component" value="Unassembled WGS sequence"/>
</dbReference>
<evidence type="ECO:0000256" key="1">
    <source>
        <dbReference type="SAM" id="MobiDB-lite"/>
    </source>
</evidence>
<keyword evidence="2" id="KW-0812">Transmembrane</keyword>
<feature type="transmembrane region" description="Helical" evidence="2">
    <location>
        <begin position="56"/>
        <end position="78"/>
    </location>
</feature>
<comment type="caution">
    <text evidence="3">The sequence shown here is derived from an EMBL/GenBank/DDBJ whole genome shotgun (WGS) entry which is preliminary data.</text>
</comment>
<gene>
    <name evidence="3" type="ORF">GQS65_11250</name>
</gene>
<dbReference type="Pfam" id="PF25932">
    <property type="entry name" value="DUF7977"/>
    <property type="match status" value="1"/>
</dbReference>
<dbReference type="EMBL" id="WSZK01000017">
    <property type="protein sequence ID" value="MWG35055.1"/>
    <property type="molecule type" value="Genomic_DNA"/>
</dbReference>
<reference evidence="3 4" key="1">
    <citation type="submission" date="2019-12" db="EMBL/GenBank/DDBJ databases">
        <title>Halocatena pleomorpha gen. nov. sp. nov., an extremely halophilic archaeon of family Halobacteriaceae isolated from saltpan soil.</title>
        <authorList>
            <person name="Pal Y."/>
            <person name="Verma A."/>
            <person name="Krishnamurthi S."/>
            <person name="Kumar P."/>
        </authorList>
    </citation>
    <scope>NUCLEOTIDE SEQUENCE [LARGE SCALE GENOMIC DNA]</scope>
    <source>
        <strain evidence="3 4">JCM 16495</strain>
    </source>
</reference>
<organism evidence="3 4">
    <name type="scientific">Halomarina oriensis</name>
    <dbReference type="NCBI Taxonomy" id="671145"/>
    <lineage>
        <taxon>Archaea</taxon>
        <taxon>Methanobacteriati</taxon>
        <taxon>Methanobacteriota</taxon>
        <taxon>Stenosarchaea group</taxon>
        <taxon>Halobacteria</taxon>
        <taxon>Halobacteriales</taxon>
        <taxon>Natronomonadaceae</taxon>
        <taxon>Halomarina</taxon>
    </lineage>
</organism>
<evidence type="ECO:0000313" key="3">
    <source>
        <dbReference type="EMBL" id="MWG35055.1"/>
    </source>
</evidence>
<dbReference type="AlphaFoldDB" id="A0A6B0GSH9"/>
<keyword evidence="2" id="KW-1133">Transmembrane helix</keyword>
<evidence type="ECO:0000313" key="4">
    <source>
        <dbReference type="Proteomes" id="UP000451471"/>
    </source>
</evidence>
<evidence type="ECO:0000256" key="2">
    <source>
        <dbReference type="SAM" id="Phobius"/>
    </source>
</evidence>